<dbReference type="AlphaFoldDB" id="F0SNS2"/>
<accession>F0SNS2</accession>
<protein>
    <submittedName>
        <fullName evidence="1">Methyltransferase type 11</fullName>
    </submittedName>
</protein>
<keyword evidence="1" id="KW-0808">Transferase</keyword>
<keyword evidence="2" id="KW-1185">Reference proteome</keyword>
<dbReference type="InterPro" id="IPR029063">
    <property type="entry name" value="SAM-dependent_MTases_sf"/>
</dbReference>
<dbReference type="OrthoDB" id="9790457at2"/>
<organism evidence="1 2">
    <name type="scientific">Rubinisphaera brasiliensis (strain ATCC 49424 / DSM 5305 / JCM 21570 / IAM 15109 / NBRC 103401 / IFAM 1448)</name>
    <name type="common">Planctomyces brasiliensis</name>
    <dbReference type="NCBI Taxonomy" id="756272"/>
    <lineage>
        <taxon>Bacteria</taxon>
        <taxon>Pseudomonadati</taxon>
        <taxon>Planctomycetota</taxon>
        <taxon>Planctomycetia</taxon>
        <taxon>Planctomycetales</taxon>
        <taxon>Planctomycetaceae</taxon>
        <taxon>Rubinisphaera</taxon>
    </lineage>
</organism>
<dbReference type="Proteomes" id="UP000006860">
    <property type="component" value="Chromosome"/>
</dbReference>
<dbReference type="CDD" id="cd02440">
    <property type="entry name" value="AdoMet_MTases"/>
    <property type="match status" value="1"/>
</dbReference>
<dbReference type="HOGENOM" id="CLU_082726_0_1_0"/>
<dbReference type="Gene3D" id="3.40.50.150">
    <property type="entry name" value="Vaccinia Virus protein VP39"/>
    <property type="match status" value="1"/>
</dbReference>
<dbReference type="SUPFAM" id="SSF53335">
    <property type="entry name" value="S-adenosyl-L-methionine-dependent methyltransferases"/>
    <property type="match status" value="1"/>
</dbReference>
<evidence type="ECO:0000313" key="1">
    <source>
        <dbReference type="EMBL" id="ADY58958.1"/>
    </source>
</evidence>
<dbReference type="GO" id="GO:0032259">
    <property type="term" value="P:methylation"/>
    <property type="evidence" value="ECO:0007669"/>
    <property type="project" value="UniProtKB-KW"/>
</dbReference>
<dbReference type="KEGG" id="pbs:Plabr_1346"/>
<sequence>MELAHLHQLSKLEQTYWWHRAKRALVSRWLTETTPAPGLVIEGGIGSAGNLLAFQELGYDVAGLDIMPEAVDYGRQLGLDRVAVHDLEQDWPFEPESAAAVVLLDVIEHVEHPIHVLAHARRCLRPGGAVIVTVPAYQWLYGDWDKALGHYRRYSRSMLKRQAAEAGLEVQRVTHWNSFTLPAAMGIRTWQKLRPAARSAEFPEVSGLVNRLLLGCAAAERSLSQHVPIPCGLSIAALLTKAPR</sequence>
<dbReference type="STRING" id="756272.Plabr_1346"/>
<reference evidence="2" key="1">
    <citation type="submission" date="2011-02" db="EMBL/GenBank/DDBJ databases">
        <title>The complete genome of Planctomyces brasiliensis DSM 5305.</title>
        <authorList>
            <person name="Lucas S."/>
            <person name="Copeland A."/>
            <person name="Lapidus A."/>
            <person name="Bruce D."/>
            <person name="Goodwin L."/>
            <person name="Pitluck S."/>
            <person name="Kyrpides N."/>
            <person name="Mavromatis K."/>
            <person name="Pagani I."/>
            <person name="Ivanova N."/>
            <person name="Ovchinnikova G."/>
            <person name="Lu M."/>
            <person name="Detter J.C."/>
            <person name="Han C."/>
            <person name="Land M."/>
            <person name="Hauser L."/>
            <person name="Markowitz V."/>
            <person name="Cheng J.-F."/>
            <person name="Hugenholtz P."/>
            <person name="Woyke T."/>
            <person name="Wu D."/>
            <person name="Tindall B."/>
            <person name="Pomrenke H.G."/>
            <person name="Brambilla E."/>
            <person name="Klenk H.-P."/>
            <person name="Eisen J.A."/>
        </authorList>
    </citation>
    <scope>NUCLEOTIDE SEQUENCE [LARGE SCALE GENOMIC DNA]</scope>
    <source>
        <strain evidence="2">ATCC 49424 / DSM 5305 / JCM 21570 / NBRC 103401 / IFAM 1448</strain>
    </source>
</reference>
<dbReference type="GO" id="GO:0008168">
    <property type="term" value="F:methyltransferase activity"/>
    <property type="evidence" value="ECO:0007669"/>
    <property type="project" value="UniProtKB-KW"/>
</dbReference>
<name>F0SNS2_RUBBR</name>
<keyword evidence="1" id="KW-0489">Methyltransferase</keyword>
<dbReference type="Pfam" id="PF13489">
    <property type="entry name" value="Methyltransf_23"/>
    <property type="match status" value="1"/>
</dbReference>
<gene>
    <name evidence="1" type="ordered locus">Plabr_1346</name>
</gene>
<dbReference type="EMBL" id="CP002546">
    <property type="protein sequence ID" value="ADY58958.1"/>
    <property type="molecule type" value="Genomic_DNA"/>
</dbReference>
<evidence type="ECO:0000313" key="2">
    <source>
        <dbReference type="Proteomes" id="UP000006860"/>
    </source>
</evidence>
<dbReference type="eggNOG" id="COG2227">
    <property type="taxonomic scope" value="Bacteria"/>
</dbReference>
<dbReference type="RefSeq" id="WP_013627689.1">
    <property type="nucleotide sequence ID" value="NC_015174.1"/>
</dbReference>
<proteinExistence type="predicted"/>